<feature type="transmembrane region" description="Helical" evidence="1">
    <location>
        <begin position="115"/>
        <end position="134"/>
    </location>
</feature>
<comment type="caution">
    <text evidence="2">The sequence shown here is derived from an EMBL/GenBank/DDBJ whole genome shotgun (WGS) entry which is preliminary data.</text>
</comment>
<sequence>MEENKIRLYYPLIQFFSIVALATLIIPVAIVSEWKIDDGDTLFSVNIDFMKYGINFSYIMLGAILLNLLLLIAMGIYYMRIKRRVKDFKLSRHLFPELNDNDEGLSFVTYQSLKAVYSFVGLALPIIVGIIIMLPDNYVTKPLVLGILLFIAASSYLIYFLKTMQLLK</sequence>
<feature type="transmembrane region" description="Helical" evidence="1">
    <location>
        <begin position="12"/>
        <end position="32"/>
    </location>
</feature>
<dbReference type="EMBL" id="SCWB01000023">
    <property type="protein sequence ID" value="TDM05219.1"/>
    <property type="molecule type" value="Genomic_DNA"/>
</dbReference>
<evidence type="ECO:0000313" key="3">
    <source>
        <dbReference type="Proteomes" id="UP000294802"/>
    </source>
</evidence>
<protein>
    <submittedName>
        <fullName evidence="2">Uncharacterized protein</fullName>
    </submittedName>
</protein>
<feature type="transmembrane region" description="Helical" evidence="1">
    <location>
        <begin position="52"/>
        <end position="79"/>
    </location>
</feature>
<accession>A0A4R6BS92</accession>
<evidence type="ECO:0000313" key="2">
    <source>
        <dbReference type="EMBL" id="TDM05219.1"/>
    </source>
</evidence>
<reference evidence="2 3" key="1">
    <citation type="submission" date="2019-01" db="EMBL/GenBank/DDBJ databases">
        <title>Draft genome sequences of the type strains of six Macrococcus species.</title>
        <authorList>
            <person name="Mazhar S."/>
            <person name="Altermann E."/>
            <person name="Hill C."/>
            <person name="Mcauliffe O."/>
        </authorList>
    </citation>
    <scope>NUCLEOTIDE SEQUENCE [LARGE SCALE GENOMIC DNA]</scope>
    <source>
        <strain evidence="2 3">CCM4815</strain>
    </source>
</reference>
<dbReference type="AlphaFoldDB" id="A0A4R6BS92"/>
<keyword evidence="1" id="KW-0472">Membrane</keyword>
<name>A0A4R6BS92_9STAP</name>
<proteinExistence type="predicted"/>
<gene>
    <name evidence="2" type="ORF">ERX29_10450</name>
</gene>
<keyword evidence="1" id="KW-0812">Transmembrane</keyword>
<dbReference type="Proteomes" id="UP000294802">
    <property type="component" value="Unassembled WGS sequence"/>
</dbReference>
<keyword evidence="1" id="KW-1133">Transmembrane helix</keyword>
<organism evidence="2 3">
    <name type="scientific">Macrococcus lamae</name>
    <dbReference type="NCBI Taxonomy" id="198484"/>
    <lineage>
        <taxon>Bacteria</taxon>
        <taxon>Bacillati</taxon>
        <taxon>Bacillota</taxon>
        <taxon>Bacilli</taxon>
        <taxon>Bacillales</taxon>
        <taxon>Staphylococcaceae</taxon>
        <taxon>Macrococcus</taxon>
    </lineage>
</organism>
<feature type="transmembrane region" description="Helical" evidence="1">
    <location>
        <begin position="140"/>
        <end position="161"/>
    </location>
</feature>
<dbReference type="RefSeq" id="WP_133444619.1">
    <property type="nucleotide sequence ID" value="NZ_SCWB01000023.1"/>
</dbReference>
<evidence type="ECO:0000256" key="1">
    <source>
        <dbReference type="SAM" id="Phobius"/>
    </source>
</evidence>
<keyword evidence="3" id="KW-1185">Reference proteome</keyword>
<dbReference type="OrthoDB" id="2418630at2"/>